<organism evidence="2 3">
    <name type="scientific">Pinibacter soli</name>
    <dbReference type="NCBI Taxonomy" id="3044211"/>
    <lineage>
        <taxon>Bacteria</taxon>
        <taxon>Pseudomonadati</taxon>
        <taxon>Bacteroidota</taxon>
        <taxon>Chitinophagia</taxon>
        <taxon>Chitinophagales</taxon>
        <taxon>Chitinophagaceae</taxon>
        <taxon>Pinibacter</taxon>
    </lineage>
</organism>
<evidence type="ECO:0000313" key="3">
    <source>
        <dbReference type="Proteomes" id="UP001226434"/>
    </source>
</evidence>
<dbReference type="RefSeq" id="WP_282334937.1">
    <property type="nucleotide sequence ID" value="NZ_JASBRG010000007.1"/>
</dbReference>
<comment type="caution">
    <text evidence="2">The sequence shown here is derived from an EMBL/GenBank/DDBJ whole genome shotgun (WGS) entry which is preliminary data.</text>
</comment>
<proteinExistence type="predicted"/>
<dbReference type="EMBL" id="JASBRG010000007">
    <property type="protein sequence ID" value="MDI3320835.1"/>
    <property type="molecule type" value="Genomic_DNA"/>
</dbReference>
<keyword evidence="1" id="KW-0472">Membrane</keyword>
<feature type="transmembrane region" description="Helical" evidence="1">
    <location>
        <begin position="215"/>
        <end position="235"/>
    </location>
</feature>
<feature type="transmembrane region" description="Helical" evidence="1">
    <location>
        <begin position="45"/>
        <end position="61"/>
    </location>
</feature>
<dbReference type="Proteomes" id="UP001226434">
    <property type="component" value="Unassembled WGS sequence"/>
</dbReference>
<feature type="transmembrane region" description="Helical" evidence="1">
    <location>
        <begin position="151"/>
        <end position="174"/>
    </location>
</feature>
<protein>
    <submittedName>
        <fullName evidence="2">HXXEE domain-containing protein</fullName>
    </submittedName>
</protein>
<name>A0ABT6REL5_9BACT</name>
<feature type="transmembrane region" description="Helical" evidence="1">
    <location>
        <begin position="99"/>
        <end position="119"/>
    </location>
</feature>
<keyword evidence="3" id="KW-1185">Reference proteome</keyword>
<evidence type="ECO:0000256" key="1">
    <source>
        <dbReference type="SAM" id="Phobius"/>
    </source>
</evidence>
<feature type="transmembrane region" description="Helical" evidence="1">
    <location>
        <begin position="186"/>
        <end position="209"/>
    </location>
</feature>
<feature type="transmembrane region" description="Helical" evidence="1">
    <location>
        <begin position="12"/>
        <end position="33"/>
    </location>
</feature>
<evidence type="ECO:0000313" key="2">
    <source>
        <dbReference type="EMBL" id="MDI3320835.1"/>
    </source>
</evidence>
<keyword evidence="1" id="KW-1133">Transmembrane helix</keyword>
<dbReference type="Pfam" id="PF13787">
    <property type="entry name" value="HXXEE"/>
    <property type="match status" value="1"/>
</dbReference>
<accession>A0ABT6REL5</accession>
<dbReference type="InterPro" id="IPR025671">
    <property type="entry name" value="HXXEE"/>
</dbReference>
<reference evidence="2 3" key="1">
    <citation type="submission" date="2023-05" db="EMBL/GenBank/DDBJ databases">
        <title>Genome sequence of Pinibacter sp. MAH-24.</title>
        <authorList>
            <person name="Huq M.A."/>
        </authorList>
    </citation>
    <scope>NUCLEOTIDE SEQUENCE [LARGE SCALE GENOMIC DNA]</scope>
    <source>
        <strain evidence="2 3">MAH-24</strain>
    </source>
</reference>
<feature type="transmembrane region" description="Helical" evidence="1">
    <location>
        <begin position="126"/>
        <end position="145"/>
    </location>
</feature>
<gene>
    <name evidence="2" type="ORF">QJ048_13680</name>
</gene>
<sequence length="261" mass="29477">MEAWVTKFDFAWSWMGLGIAMVFFVLLFFTDLLRSDLNKPRWQDAGWFAWVAAPMYMLHQFEEYALYYDVKTLHHPFADMICQKIGYGPYPECPIPVQHYWLVNIILWFMAMLGAWKFYKTNPMVALAPYGLILANGLLHIGGWLSSGNSIYYYVSGGTMTSIALFIPVTILMIRACLKWKVMSGWAITATLVAGLIGHLILFGAYASLDAGGVVALYTFDFLAMTSPLLLAWIASKWLLKPKNSSTATANKNIAARDTRH</sequence>
<keyword evidence="1" id="KW-0812">Transmembrane</keyword>